<keyword evidence="3" id="KW-0309">Germination</keyword>
<keyword evidence="4" id="KW-0732">Signal</keyword>
<dbReference type="InterPro" id="IPR008844">
    <property type="entry name" value="Spore_GerAC-like"/>
</dbReference>
<evidence type="ECO:0000256" key="5">
    <source>
        <dbReference type="ARBA" id="ARBA00023136"/>
    </source>
</evidence>
<dbReference type="PROSITE" id="PS51257">
    <property type="entry name" value="PROKAR_LIPOPROTEIN"/>
    <property type="match status" value="1"/>
</dbReference>
<keyword evidence="11" id="KW-1185">Reference proteome</keyword>
<dbReference type="AlphaFoldDB" id="A0A0U1NXT2"/>
<evidence type="ECO:0000256" key="4">
    <source>
        <dbReference type="ARBA" id="ARBA00022729"/>
    </source>
</evidence>
<dbReference type="Proteomes" id="UP000199087">
    <property type="component" value="Unassembled WGS sequence"/>
</dbReference>
<evidence type="ECO:0000256" key="7">
    <source>
        <dbReference type="ARBA" id="ARBA00023288"/>
    </source>
</evidence>
<dbReference type="RefSeq" id="WP_090635036.1">
    <property type="nucleotide sequence ID" value="NZ_CVRB01000003.1"/>
</dbReference>
<dbReference type="PANTHER" id="PTHR35789">
    <property type="entry name" value="SPORE GERMINATION PROTEIN B3"/>
    <property type="match status" value="1"/>
</dbReference>
<comment type="subcellular location">
    <subcellularLocation>
        <location evidence="1">Membrane</location>
        <topology evidence="1">Lipid-anchor</topology>
    </subcellularLocation>
</comment>
<dbReference type="InterPro" id="IPR057336">
    <property type="entry name" value="GerAC_N"/>
</dbReference>
<feature type="domain" description="Spore germination GerAC-like C-terminal" evidence="8">
    <location>
        <begin position="227"/>
        <end position="395"/>
    </location>
</feature>
<feature type="domain" description="Spore germination protein N-terminal" evidence="9">
    <location>
        <begin position="28"/>
        <end position="214"/>
    </location>
</feature>
<dbReference type="STRING" id="1499688.BN000_02642"/>
<keyword evidence="5" id="KW-0472">Membrane</keyword>
<protein>
    <submittedName>
        <fullName evidence="10">Ger(X)C family germination protein</fullName>
    </submittedName>
</protein>
<keyword evidence="7" id="KW-0449">Lipoprotein</keyword>
<organism evidence="10 11">
    <name type="scientific">Neobacillus massiliamazoniensis</name>
    <dbReference type="NCBI Taxonomy" id="1499688"/>
    <lineage>
        <taxon>Bacteria</taxon>
        <taxon>Bacillati</taxon>
        <taxon>Bacillota</taxon>
        <taxon>Bacilli</taxon>
        <taxon>Bacillales</taxon>
        <taxon>Bacillaceae</taxon>
        <taxon>Neobacillus</taxon>
    </lineage>
</organism>
<name>A0A0U1NXT2_9BACI</name>
<evidence type="ECO:0000313" key="11">
    <source>
        <dbReference type="Proteomes" id="UP000199087"/>
    </source>
</evidence>
<dbReference type="InterPro" id="IPR038501">
    <property type="entry name" value="Spore_GerAC_C_sf"/>
</dbReference>
<reference evidence="11" key="1">
    <citation type="submission" date="2015-05" db="EMBL/GenBank/DDBJ databases">
        <authorList>
            <person name="Urmite Genomes"/>
        </authorList>
    </citation>
    <scope>NUCLEOTIDE SEQUENCE [LARGE SCALE GENOMIC DNA]</scope>
    <source>
        <strain evidence="11">LF1</strain>
    </source>
</reference>
<gene>
    <name evidence="10" type="ORF">BN000_02642</name>
</gene>
<dbReference type="OrthoDB" id="2569624at2"/>
<comment type="similarity">
    <text evidence="2">Belongs to the GerABKC lipoprotein family.</text>
</comment>
<evidence type="ECO:0000313" key="10">
    <source>
        <dbReference type="EMBL" id="CRK82698.1"/>
    </source>
</evidence>
<keyword evidence="6" id="KW-0564">Palmitate</keyword>
<evidence type="ECO:0000256" key="1">
    <source>
        <dbReference type="ARBA" id="ARBA00004635"/>
    </source>
</evidence>
<evidence type="ECO:0000259" key="9">
    <source>
        <dbReference type="Pfam" id="PF25198"/>
    </source>
</evidence>
<dbReference type="InterPro" id="IPR046953">
    <property type="entry name" value="Spore_GerAC-like_C"/>
</dbReference>
<evidence type="ECO:0000256" key="3">
    <source>
        <dbReference type="ARBA" id="ARBA00022544"/>
    </source>
</evidence>
<dbReference type="GO" id="GO:0016020">
    <property type="term" value="C:membrane"/>
    <property type="evidence" value="ECO:0007669"/>
    <property type="project" value="UniProtKB-SubCell"/>
</dbReference>
<evidence type="ECO:0000256" key="2">
    <source>
        <dbReference type="ARBA" id="ARBA00007886"/>
    </source>
</evidence>
<dbReference type="GO" id="GO:0009847">
    <property type="term" value="P:spore germination"/>
    <property type="evidence" value="ECO:0007669"/>
    <property type="project" value="InterPro"/>
</dbReference>
<evidence type="ECO:0000259" key="8">
    <source>
        <dbReference type="Pfam" id="PF05504"/>
    </source>
</evidence>
<evidence type="ECO:0000256" key="6">
    <source>
        <dbReference type="ARBA" id="ARBA00023139"/>
    </source>
</evidence>
<accession>A0A0U1NXT2</accession>
<dbReference type="Gene3D" id="3.30.300.210">
    <property type="entry name" value="Nutrient germinant receptor protein C, domain 3"/>
    <property type="match status" value="1"/>
</dbReference>
<dbReference type="EMBL" id="CVRB01000003">
    <property type="protein sequence ID" value="CRK82698.1"/>
    <property type="molecule type" value="Genomic_DNA"/>
</dbReference>
<dbReference type="Pfam" id="PF05504">
    <property type="entry name" value="Spore_GerAC"/>
    <property type="match status" value="1"/>
</dbReference>
<sequence>MKQSRNNKLLLLFLPILLLFSLTGCWSSRELEDLNIGIGLAIDKAKKDAIERGFEKQNGNYPKKDVITLTHQVVNPKATGSESKGGSQQKAYINISVSGDSYLQLLREVSIKNDRPIIFHHMKVVVIGEAIARRNGLDQLLDLFFRDNEMRPSCQVFISKGRAIDILESKKPGDLPANRLLGIADNQYKTTKILPPMSLGKVESQLLSGSSFLLQNVISTDGEIKLSGAAVINGKTKKLEGFLSEPELEGITWITGKGKGGLVKIRDKKTGQVIIYEIKSMKSKITPHVVNGKVQSFDVKIKSEGRISENWNGEAPHGKNFRKSTEKTVEEEVNRLIKNTLVTMQEKFHVDVAGFGNQVRIEYPRVWERGKKDWDQTFSEVPIKYTVDLTITDFGGSGYK</sequence>
<proteinExistence type="inferred from homology"/>
<dbReference type="PANTHER" id="PTHR35789:SF1">
    <property type="entry name" value="SPORE GERMINATION PROTEIN B3"/>
    <property type="match status" value="1"/>
</dbReference>
<dbReference type="Pfam" id="PF25198">
    <property type="entry name" value="Spore_GerAC_N"/>
    <property type="match status" value="1"/>
</dbReference>
<dbReference type="NCBIfam" id="TIGR02887">
    <property type="entry name" value="spore_ger_x_C"/>
    <property type="match status" value="1"/>
</dbReference>